<reference evidence="1 2" key="1">
    <citation type="submission" date="2019-07" db="EMBL/GenBank/DDBJ databases">
        <title>Whole genome shotgun sequence of Acetobacter oeni NBRC 105207.</title>
        <authorList>
            <person name="Hosoyama A."/>
            <person name="Uohara A."/>
            <person name="Ohji S."/>
            <person name="Ichikawa N."/>
        </authorList>
    </citation>
    <scope>NUCLEOTIDE SEQUENCE [LARGE SCALE GENOMIC DNA]</scope>
    <source>
        <strain evidence="1 2">NBRC 105207</strain>
    </source>
</reference>
<gene>
    <name evidence="1" type="ORF">AOE01nite_35420</name>
</gene>
<organism evidence="1 2">
    <name type="scientific">Acetobacter oeni</name>
    <dbReference type="NCBI Taxonomy" id="304077"/>
    <lineage>
        <taxon>Bacteria</taxon>
        <taxon>Pseudomonadati</taxon>
        <taxon>Pseudomonadota</taxon>
        <taxon>Alphaproteobacteria</taxon>
        <taxon>Acetobacterales</taxon>
        <taxon>Acetobacteraceae</taxon>
        <taxon>Acetobacter</taxon>
    </lineage>
</organism>
<proteinExistence type="predicted"/>
<dbReference type="EMBL" id="BJYG01000090">
    <property type="protein sequence ID" value="GEN65318.1"/>
    <property type="molecule type" value="Genomic_DNA"/>
</dbReference>
<sequence length="56" mass="6896">MWQTKQQKHITEPEIFMRQRELIWRESGKIPMMQTPSVITADYYAIFRDLKNRIKL</sequence>
<protein>
    <submittedName>
        <fullName evidence="1">Uncharacterized protein</fullName>
    </submittedName>
</protein>
<dbReference type="AlphaFoldDB" id="A0A511XQS4"/>
<keyword evidence="2" id="KW-1185">Reference proteome</keyword>
<dbReference type="Proteomes" id="UP000321746">
    <property type="component" value="Unassembled WGS sequence"/>
</dbReference>
<evidence type="ECO:0000313" key="2">
    <source>
        <dbReference type="Proteomes" id="UP000321746"/>
    </source>
</evidence>
<comment type="caution">
    <text evidence="1">The sequence shown here is derived from an EMBL/GenBank/DDBJ whole genome shotgun (WGS) entry which is preliminary data.</text>
</comment>
<evidence type="ECO:0000313" key="1">
    <source>
        <dbReference type="EMBL" id="GEN65318.1"/>
    </source>
</evidence>
<accession>A0A511XQS4</accession>
<name>A0A511XQS4_9PROT</name>